<evidence type="ECO:0000313" key="2">
    <source>
        <dbReference type="Proteomes" id="UP000027120"/>
    </source>
</evidence>
<name>A0A067EHP9_CITSI</name>
<proteinExistence type="predicted"/>
<accession>A0A067EHP9</accession>
<organism evidence="1 2">
    <name type="scientific">Citrus sinensis</name>
    <name type="common">Sweet orange</name>
    <name type="synonym">Citrus aurantium var. sinensis</name>
    <dbReference type="NCBI Taxonomy" id="2711"/>
    <lineage>
        <taxon>Eukaryota</taxon>
        <taxon>Viridiplantae</taxon>
        <taxon>Streptophyta</taxon>
        <taxon>Embryophyta</taxon>
        <taxon>Tracheophyta</taxon>
        <taxon>Spermatophyta</taxon>
        <taxon>Magnoliopsida</taxon>
        <taxon>eudicotyledons</taxon>
        <taxon>Gunneridae</taxon>
        <taxon>Pentapetalae</taxon>
        <taxon>rosids</taxon>
        <taxon>malvids</taxon>
        <taxon>Sapindales</taxon>
        <taxon>Rutaceae</taxon>
        <taxon>Aurantioideae</taxon>
        <taxon>Citrus</taxon>
    </lineage>
</organism>
<evidence type="ECO:0008006" key="3">
    <source>
        <dbReference type="Google" id="ProtNLM"/>
    </source>
</evidence>
<gene>
    <name evidence="1" type="ORF">CISIN_1g046407mg</name>
</gene>
<protein>
    <recommendedName>
        <fullName evidence="3">DUF4216 domain-containing protein</fullName>
    </recommendedName>
</protein>
<evidence type="ECO:0000313" key="1">
    <source>
        <dbReference type="EMBL" id="KDO50707.1"/>
    </source>
</evidence>
<dbReference type="Proteomes" id="UP000027120">
    <property type="component" value="Unassembled WGS sequence"/>
</dbReference>
<keyword evidence="2" id="KW-1185">Reference proteome</keyword>
<dbReference type="EMBL" id="KK785072">
    <property type="protein sequence ID" value="KDO50707.1"/>
    <property type="molecule type" value="Genomic_DNA"/>
</dbReference>
<reference evidence="1 2" key="1">
    <citation type="submission" date="2014-04" db="EMBL/GenBank/DDBJ databases">
        <authorList>
            <consortium name="International Citrus Genome Consortium"/>
            <person name="Gmitter F."/>
            <person name="Chen C."/>
            <person name="Farmerie W."/>
            <person name="Harkins T."/>
            <person name="Desany B."/>
            <person name="Mohiuddin M."/>
            <person name="Kodira C."/>
            <person name="Borodovsky M."/>
            <person name="Lomsadze A."/>
            <person name="Burns P."/>
            <person name="Jenkins J."/>
            <person name="Prochnik S."/>
            <person name="Shu S."/>
            <person name="Chapman J."/>
            <person name="Pitluck S."/>
            <person name="Schmutz J."/>
            <person name="Rokhsar D."/>
        </authorList>
    </citation>
    <scope>NUCLEOTIDE SEQUENCE</scope>
</reference>
<dbReference type="AlphaFoldDB" id="A0A067EHP9"/>
<dbReference type="PANTHER" id="PTHR48258">
    <property type="entry name" value="DUF4218 DOMAIN-CONTAINING PROTEIN-RELATED"/>
    <property type="match status" value="1"/>
</dbReference>
<sequence>MSYKRYIINQQQFHTRDVEMSTQNSGVSIEATTICRASVKDSAQVDVVSYYGVIRKIILLDYHKFQIPAFKCDWANKGHSVRIEDGFTVVNLHQVFYLKENDTSNWYVLLKAPPRGYFDSEVYKENVNTTFGLKDISTQDINNDNENEEVTNV</sequence>
<dbReference type="PANTHER" id="PTHR48258:SF3">
    <property type="entry name" value="FK506-BINDING PROTEIN 4-LIKE ISOFORM X1"/>
    <property type="match status" value="1"/>
</dbReference>